<sequence length="362" mass="41728">MQKVTFQKWQVKKLVTWFVLILIIGGSYLCYSTWQLYNDKAMENTYWNNELTDTPEEQERIEKLSENATKVKVGTYVESLKEINMKSSYFRIVGKVWFSWEGDPDLDMVNNFHVYNGTMNSKVVEKDITEGNMHYQLCKIDVSVFKNFWTKRFPLESHQLRFYIEPSQVIDYVVFVEDEGHSTVNPSFSIAGYNLIRYDHGVHTNEYNTTYGEPGVEKGAITSEFLTQIELNRDSLGTYTKCFIALFGTALWVFITMFLCTYHRVDPLSMIPAALFGAVSNIMVGANLLPDALEIGLLEYVNVWGILTILGGALVVININRIRTRYNDNKFAALFGRIITFELVFIVLLGHVLMPMAAYMWQ</sequence>
<feature type="transmembrane region" description="Helical" evidence="1">
    <location>
        <begin position="331"/>
        <end position="354"/>
    </location>
</feature>
<keyword evidence="1" id="KW-0812">Transmembrane</keyword>
<gene>
    <name evidence="2" type="ORF">NK125_09810</name>
</gene>
<dbReference type="Proteomes" id="UP001523566">
    <property type="component" value="Unassembled WGS sequence"/>
</dbReference>
<dbReference type="EMBL" id="JAMZFW010000013">
    <property type="protein sequence ID" value="MCP1102711.1"/>
    <property type="molecule type" value="Genomic_DNA"/>
</dbReference>
<organism evidence="2 3">
    <name type="scientific">Aequitasia blattaphilus</name>
    <dbReference type="NCBI Taxonomy" id="2949332"/>
    <lineage>
        <taxon>Bacteria</taxon>
        <taxon>Bacillati</taxon>
        <taxon>Bacillota</taxon>
        <taxon>Clostridia</taxon>
        <taxon>Lachnospirales</taxon>
        <taxon>Lachnospiraceae</taxon>
        <taxon>Aequitasia</taxon>
    </lineage>
</organism>
<reference evidence="2 3" key="1">
    <citation type="journal article" date="2022" name="Genome Biol. Evol.">
        <title>Host diet, physiology and behaviors set the stage for Lachnospiraceae cladogenesis.</title>
        <authorList>
            <person name="Vera-Ponce De Leon A."/>
            <person name="Schneider M."/>
            <person name="Jahnes B.C."/>
            <person name="Sadowski V."/>
            <person name="Camuy-Velez L.A."/>
            <person name="Duan J."/>
            <person name="Sabree Z.L."/>
        </authorList>
    </citation>
    <scope>NUCLEOTIDE SEQUENCE [LARGE SCALE GENOMIC DNA]</scope>
    <source>
        <strain evidence="2 3">PAL113</strain>
    </source>
</reference>
<proteinExistence type="predicted"/>
<dbReference type="RefSeq" id="WP_262066497.1">
    <property type="nucleotide sequence ID" value="NZ_JAMXOD010000013.1"/>
</dbReference>
<accession>A0ABT1ECY4</accession>
<keyword evidence="3" id="KW-1185">Reference proteome</keyword>
<evidence type="ECO:0000313" key="2">
    <source>
        <dbReference type="EMBL" id="MCP1102711.1"/>
    </source>
</evidence>
<keyword evidence="1" id="KW-0472">Membrane</keyword>
<evidence type="ECO:0000313" key="3">
    <source>
        <dbReference type="Proteomes" id="UP001523566"/>
    </source>
</evidence>
<evidence type="ECO:0000256" key="1">
    <source>
        <dbReference type="SAM" id="Phobius"/>
    </source>
</evidence>
<comment type="caution">
    <text evidence="2">The sequence shown here is derived from an EMBL/GenBank/DDBJ whole genome shotgun (WGS) entry which is preliminary data.</text>
</comment>
<feature type="transmembrane region" description="Helical" evidence="1">
    <location>
        <begin position="301"/>
        <end position="319"/>
    </location>
</feature>
<keyword evidence="1" id="KW-1133">Transmembrane helix</keyword>
<protein>
    <submittedName>
        <fullName evidence="2">Uncharacterized protein</fullName>
    </submittedName>
</protein>
<name>A0ABT1ECY4_9FIRM</name>
<feature type="transmembrane region" description="Helical" evidence="1">
    <location>
        <begin position="14"/>
        <end position="34"/>
    </location>
</feature>
<feature type="transmembrane region" description="Helical" evidence="1">
    <location>
        <begin position="243"/>
        <end position="262"/>
    </location>
</feature>